<comment type="caution">
    <text evidence="1">The sequence shown here is derived from an EMBL/GenBank/DDBJ whole genome shotgun (WGS) entry which is preliminary data.</text>
</comment>
<proteinExistence type="predicted"/>
<gene>
    <name evidence="1" type="ORF">PXEA_LOCUS3409</name>
</gene>
<dbReference type="AlphaFoldDB" id="A0A3S5CCM2"/>
<evidence type="ECO:0000313" key="2">
    <source>
        <dbReference type="Proteomes" id="UP000784294"/>
    </source>
</evidence>
<reference evidence="1" key="1">
    <citation type="submission" date="2018-11" db="EMBL/GenBank/DDBJ databases">
        <authorList>
            <consortium name="Pathogen Informatics"/>
        </authorList>
    </citation>
    <scope>NUCLEOTIDE SEQUENCE</scope>
</reference>
<protein>
    <submittedName>
        <fullName evidence="1">Uncharacterized protein</fullName>
    </submittedName>
</protein>
<evidence type="ECO:0000313" key="1">
    <source>
        <dbReference type="EMBL" id="VEL09969.1"/>
    </source>
</evidence>
<sequence length="193" mass="22117">MLERLLVLFDEGWQSIKAAVETVGSELAEPMAETGHEVGWSQTCRFAYFCVSAPKRKNQPASPLNSNHPPSLSSCSLSFLLSQCRRVDFSVHPLKLCLTIQTRRTALSHHTTIRPYLVHSNRRLDVSQPAAWPTEMRTGEHLNYDFRRLEHMTLAKRGRRSRSLLMILRPCHNCSPTHSNHRPVKLEHAEEEI</sequence>
<dbReference type="EMBL" id="CAAALY010007705">
    <property type="protein sequence ID" value="VEL09969.1"/>
    <property type="molecule type" value="Genomic_DNA"/>
</dbReference>
<keyword evidence="2" id="KW-1185">Reference proteome</keyword>
<accession>A0A3S5CCM2</accession>
<organism evidence="1 2">
    <name type="scientific">Protopolystoma xenopodis</name>
    <dbReference type="NCBI Taxonomy" id="117903"/>
    <lineage>
        <taxon>Eukaryota</taxon>
        <taxon>Metazoa</taxon>
        <taxon>Spiralia</taxon>
        <taxon>Lophotrochozoa</taxon>
        <taxon>Platyhelminthes</taxon>
        <taxon>Monogenea</taxon>
        <taxon>Polyopisthocotylea</taxon>
        <taxon>Polystomatidea</taxon>
        <taxon>Polystomatidae</taxon>
        <taxon>Protopolystoma</taxon>
    </lineage>
</organism>
<dbReference type="Proteomes" id="UP000784294">
    <property type="component" value="Unassembled WGS sequence"/>
</dbReference>
<name>A0A3S5CCM2_9PLAT</name>